<keyword evidence="5" id="KW-0539">Nucleus</keyword>
<protein>
    <recommendedName>
        <fullName evidence="8">Transcriptional adapter 1</fullName>
    </recommendedName>
</protein>
<gene>
    <name evidence="7" type="ORF">TBIB3V08_LOCUS11683</name>
</gene>
<evidence type="ECO:0000256" key="3">
    <source>
        <dbReference type="ARBA" id="ARBA00023015"/>
    </source>
</evidence>
<keyword evidence="3" id="KW-0805">Transcription regulation</keyword>
<dbReference type="GO" id="GO:0000124">
    <property type="term" value="C:SAGA complex"/>
    <property type="evidence" value="ECO:0007669"/>
    <property type="project" value="UniProtKB-ARBA"/>
</dbReference>
<dbReference type="GO" id="GO:0005634">
    <property type="term" value="C:nucleus"/>
    <property type="evidence" value="ECO:0007669"/>
    <property type="project" value="UniProtKB-SubCell"/>
</dbReference>
<name>A0A7R9F9P5_9NEOP</name>
<evidence type="ECO:0000256" key="6">
    <source>
        <dbReference type="SAM" id="MobiDB-lite"/>
    </source>
</evidence>
<evidence type="ECO:0000256" key="5">
    <source>
        <dbReference type="ARBA" id="ARBA00023242"/>
    </source>
</evidence>
<evidence type="ECO:0000256" key="1">
    <source>
        <dbReference type="ARBA" id="ARBA00004123"/>
    </source>
</evidence>
<feature type="region of interest" description="Disordered" evidence="6">
    <location>
        <begin position="48"/>
        <end position="82"/>
    </location>
</feature>
<dbReference type="GO" id="GO:0003713">
    <property type="term" value="F:transcription coactivator activity"/>
    <property type="evidence" value="ECO:0007669"/>
    <property type="project" value="TreeGrafter"/>
</dbReference>
<reference evidence="7" key="1">
    <citation type="submission" date="2020-11" db="EMBL/GenBank/DDBJ databases">
        <authorList>
            <person name="Tran Van P."/>
        </authorList>
    </citation>
    <scope>NUCLEOTIDE SEQUENCE</scope>
</reference>
<accession>A0A7R9F9P5</accession>
<comment type="similarity">
    <text evidence="2">Belongs to the TADA1 family.</text>
</comment>
<comment type="subcellular location">
    <subcellularLocation>
        <location evidence="1">Nucleus</location>
    </subcellularLocation>
</comment>
<dbReference type="PANTHER" id="PTHR21277:SF5">
    <property type="entry name" value="TRANSCRIPTIONAL ADAPTER 1"/>
    <property type="match status" value="1"/>
</dbReference>
<feature type="compositionally biased region" description="Low complexity" evidence="6">
    <location>
        <begin position="59"/>
        <end position="70"/>
    </location>
</feature>
<sequence>MLRLTKLSKQEFDIEARKLLSGSSSKIQLHNMFLLYLFRKCQGLASSPIQPQHSHHSSKTSGKISSNSSSKNKDQRHSRSDKVAFEVDDTNEGVIHVFYFSIDSWVVFLKPADILDYAYVTKTSTKHTEEPPIRYCAQELFIPNTSLIMGRLLLATWEHDLEGADDKCADILGVAVKLFLKTILMTIISRKKGFKLRNEKVLYKCGSSVANPWVCNTVNLTTKRNRYNVEEMDDSDCEDVPLSTVEVEDYEHKAVYELACGSVSYTVQRPICTWDLLETFTMNPELLPSHTVNSMNLARVLSRLHHNSYEDMDEIGS</sequence>
<dbReference type="InterPro" id="IPR024738">
    <property type="entry name" value="Hfi1/Tada1"/>
</dbReference>
<dbReference type="PANTHER" id="PTHR21277">
    <property type="entry name" value="TRANSCRIPTIONAL ADAPTER 1"/>
    <property type="match status" value="1"/>
</dbReference>
<dbReference type="AlphaFoldDB" id="A0A7R9F9P5"/>
<proteinExistence type="inferred from homology"/>
<evidence type="ECO:0000256" key="4">
    <source>
        <dbReference type="ARBA" id="ARBA00023163"/>
    </source>
</evidence>
<dbReference type="EMBL" id="OD571642">
    <property type="protein sequence ID" value="CAD7449408.1"/>
    <property type="molecule type" value="Genomic_DNA"/>
</dbReference>
<dbReference type="GO" id="GO:0006357">
    <property type="term" value="P:regulation of transcription by RNA polymerase II"/>
    <property type="evidence" value="ECO:0007669"/>
    <property type="project" value="TreeGrafter"/>
</dbReference>
<evidence type="ECO:0008006" key="8">
    <source>
        <dbReference type="Google" id="ProtNLM"/>
    </source>
</evidence>
<evidence type="ECO:0000256" key="2">
    <source>
        <dbReference type="ARBA" id="ARBA00010314"/>
    </source>
</evidence>
<feature type="compositionally biased region" description="Basic and acidic residues" evidence="6">
    <location>
        <begin position="71"/>
        <end position="82"/>
    </location>
</feature>
<organism evidence="7">
    <name type="scientific">Timema bartmani</name>
    <dbReference type="NCBI Taxonomy" id="61472"/>
    <lineage>
        <taxon>Eukaryota</taxon>
        <taxon>Metazoa</taxon>
        <taxon>Ecdysozoa</taxon>
        <taxon>Arthropoda</taxon>
        <taxon>Hexapoda</taxon>
        <taxon>Insecta</taxon>
        <taxon>Pterygota</taxon>
        <taxon>Neoptera</taxon>
        <taxon>Polyneoptera</taxon>
        <taxon>Phasmatodea</taxon>
        <taxon>Timematodea</taxon>
        <taxon>Timematoidea</taxon>
        <taxon>Timematidae</taxon>
        <taxon>Timema</taxon>
    </lineage>
</organism>
<keyword evidence="4" id="KW-0804">Transcription</keyword>
<evidence type="ECO:0000313" key="7">
    <source>
        <dbReference type="EMBL" id="CAD7449408.1"/>
    </source>
</evidence>